<feature type="binding site" evidence="11">
    <location>
        <position position="523"/>
    </location>
    <ligand>
        <name>Zn(2+)</name>
        <dbReference type="ChEBI" id="CHEBI:29105"/>
        <label>1</label>
    </ligand>
</feature>
<evidence type="ECO:0000313" key="14">
    <source>
        <dbReference type="EMBL" id="MBC2575640.1"/>
    </source>
</evidence>
<evidence type="ECO:0000256" key="1">
    <source>
        <dbReference type="ARBA" id="ARBA00022515"/>
    </source>
</evidence>
<keyword evidence="8 11" id="KW-0067">ATP-binding</keyword>
<keyword evidence="9 11" id="KW-0238">DNA-binding</keyword>
<evidence type="ECO:0000259" key="12">
    <source>
        <dbReference type="PROSITE" id="PS51192"/>
    </source>
</evidence>
<dbReference type="InterPro" id="IPR041236">
    <property type="entry name" value="PriA_C"/>
</dbReference>
<feature type="binding site" evidence="11">
    <location>
        <position position="532"/>
    </location>
    <ligand>
        <name>Zn(2+)</name>
        <dbReference type="ChEBI" id="CHEBI:29105"/>
        <label>2</label>
    </ligand>
</feature>
<reference evidence="14 15" key="1">
    <citation type="submission" date="2020-05" db="EMBL/GenBank/DDBJ databases">
        <title>Draft genome of xy-202 and genomic insight in genome of the genus Peptostreptococcus.</title>
        <authorList>
            <person name="Zhang Z."/>
        </authorList>
    </citation>
    <scope>NUCLEOTIDE SEQUENCE [LARGE SCALE GENOMIC DNA]</scope>
    <source>
        <strain evidence="14 15">DSM 27025</strain>
    </source>
</reference>
<evidence type="ECO:0000256" key="11">
    <source>
        <dbReference type="HAMAP-Rule" id="MF_00983"/>
    </source>
</evidence>
<dbReference type="InterPro" id="IPR005259">
    <property type="entry name" value="PriA"/>
</dbReference>
<evidence type="ECO:0000256" key="5">
    <source>
        <dbReference type="ARBA" id="ARBA00022801"/>
    </source>
</evidence>
<accession>A0ABR6TJP2</accession>
<evidence type="ECO:0000259" key="13">
    <source>
        <dbReference type="PROSITE" id="PS51194"/>
    </source>
</evidence>
<evidence type="ECO:0000313" key="15">
    <source>
        <dbReference type="Proteomes" id="UP000713904"/>
    </source>
</evidence>
<evidence type="ECO:0000256" key="10">
    <source>
        <dbReference type="ARBA" id="ARBA00023235"/>
    </source>
</evidence>
<dbReference type="Proteomes" id="UP000713904">
    <property type="component" value="Unassembled WGS sequence"/>
</dbReference>
<dbReference type="HAMAP" id="MF_00983">
    <property type="entry name" value="PriA"/>
    <property type="match status" value="1"/>
</dbReference>
<dbReference type="InterPro" id="IPR027417">
    <property type="entry name" value="P-loop_NTPase"/>
</dbReference>
<organism evidence="14 15">
    <name type="scientific">Peptostreptococcus canis</name>
    <dbReference type="NCBI Taxonomy" id="1159213"/>
    <lineage>
        <taxon>Bacteria</taxon>
        <taxon>Bacillati</taxon>
        <taxon>Bacillota</taxon>
        <taxon>Clostridia</taxon>
        <taxon>Peptostreptococcales</taxon>
        <taxon>Peptostreptococcaceae</taxon>
        <taxon>Peptostreptococcus</taxon>
    </lineage>
</organism>
<dbReference type="Pfam" id="PF17764">
    <property type="entry name" value="PriA_3primeBD"/>
    <property type="match status" value="1"/>
</dbReference>
<dbReference type="EC" id="5.6.2.4" evidence="11"/>
<dbReference type="InterPro" id="IPR040498">
    <property type="entry name" value="PriA_CRR"/>
</dbReference>
<feature type="binding site" evidence="11">
    <location>
        <position position="550"/>
    </location>
    <ligand>
        <name>Zn(2+)</name>
        <dbReference type="ChEBI" id="CHEBI:29105"/>
        <label>2</label>
    </ligand>
</feature>
<comment type="caution">
    <text evidence="14">The sequence shown here is derived from an EMBL/GenBank/DDBJ whole genome shotgun (WGS) entry which is preliminary data.</text>
</comment>
<feature type="binding site" evidence="11">
    <location>
        <position position="553"/>
    </location>
    <ligand>
        <name>Zn(2+)</name>
        <dbReference type="ChEBI" id="CHEBI:29105"/>
        <label>2</label>
    </ligand>
</feature>
<dbReference type="EMBL" id="JABGBW010000001">
    <property type="protein sequence ID" value="MBC2575640.1"/>
    <property type="molecule type" value="Genomic_DNA"/>
</dbReference>
<evidence type="ECO:0000256" key="9">
    <source>
        <dbReference type="ARBA" id="ARBA00023125"/>
    </source>
</evidence>
<dbReference type="SUPFAM" id="SSF52540">
    <property type="entry name" value="P-loop containing nucleoside triphosphate hydrolases"/>
    <property type="match status" value="2"/>
</dbReference>
<dbReference type="PANTHER" id="PTHR30580:SF0">
    <property type="entry name" value="PRIMOSOMAL PROTEIN N"/>
    <property type="match status" value="1"/>
</dbReference>
<dbReference type="InterPro" id="IPR011545">
    <property type="entry name" value="DEAD/DEAH_box_helicase_dom"/>
</dbReference>
<dbReference type="PROSITE" id="PS51192">
    <property type="entry name" value="HELICASE_ATP_BIND_1"/>
    <property type="match status" value="1"/>
</dbReference>
<feature type="binding site" evidence="11">
    <location>
        <position position="526"/>
    </location>
    <ligand>
        <name>Zn(2+)</name>
        <dbReference type="ChEBI" id="CHEBI:29105"/>
        <label>1</label>
    </ligand>
</feature>
<comment type="catalytic activity">
    <reaction evidence="11">
        <text>ATP + H2O = ADP + phosphate + H(+)</text>
        <dbReference type="Rhea" id="RHEA:13065"/>
        <dbReference type="ChEBI" id="CHEBI:15377"/>
        <dbReference type="ChEBI" id="CHEBI:15378"/>
        <dbReference type="ChEBI" id="CHEBI:30616"/>
        <dbReference type="ChEBI" id="CHEBI:43474"/>
        <dbReference type="ChEBI" id="CHEBI:456216"/>
        <dbReference type="EC" id="5.6.2.4"/>
    </reaction>
</comment>
<comment type="function">
    <text evidence="11">Initiates the restart of stalled replication forks, which reloads the replicative helicase on sites other than the origin of replication. Recognizes and binds to abandoned replication forks and remodels them to uncover a helicase loading site. Promotes assembly of the primosome at these replication forks.</text>
</comment>
<dbReference type="CDD" id="cd17929">
    <property type="entry name" value="DEXHc_priA"/>
    <property type="match status" value="1"/>
</dbReference>
<gene>
    <name evidence="11 14" type="primary">priA</name>
    <name evidence="14" type="ORF">HLB29_02975</name>
</gene>
<dbReference type="NCBIfam" id="TIGR00595">
    <property type="entry name" value="priA"/>
    <property type="match status" value="1"/>
</dbReference>
<dbReference type="Pfam" id="PF00271">
    <property type="entry name" value="Helicase_C"/>
    <property type="match status" value="1"/>
</dbReference>
<proteinExistence type="inferred from homology"/>
<keyword evidence="5 11" id="KW-0378">Hydrolase</keyword>
<comment type="subunit">
    <text evidence="11">Component of the replication restart primosome.</text>
</comment>
<keyword evidence="4 11" id="KW-0547">Nucleotide-binding</keyword>
<keyword evidence="7 11" id="KW-0862">Zinc</keyword>
<comment type="catalytic activity">
    <reaction evidence="11">
        <text>Couples ATP hydrolysis with the unwinding of duplex DNA by translocating in the 3'-5' direction.</text>
        <dbReference type="EC" id="5.6.2.4"/>
    </reaction>
</comment>
<sequence length="825" mass="94904">MYIDVILRNRGKFSDMLFTYKVPSFLEKDIEMGHRISVPFGNSNKPIEAIVVEKKNDIMADDISKIKIKEIIDIIDEKPLLNRDSIEMLLWIRNRYMCTYNDALNLFYPKGYSYTSRKIISPVKSISELTIDEESSLSNKERKILNEVYLNNDELQYDVAVENFSNYSIMKLKEKGLLKISWVYKESKNEKFVKYLYLEKSVDFIKDFIDNNKKIGPKQREVLEFLIQNDGTDFQTISELLEVTNVTIKSLENKGLIKIDEESIFRKNKSIYVTQQSEVVLNDEQKNVYNSIKQGIEDGNSKPYLIYGVTGSGKTEVYLELINYVLNQGMDSIFLVPEIALTPQTIARVKNKFGNIVGVYHSQLSEGEKHDIFREIKNGNIRVVIGTRSAIFLPFDTLGLVIIDEEHDSSYKSEKTPKYDTIEIARYMAFKRNNTVILGSATPSVADYKLALDGEYKLLKLLNRANSMNMPEIEVVDMREELHRGNPSPISKKLLSEISKTLHEKNQVILFLNKRGYANVMTCKDCGKVFKCKNCDISLTNHKHDGKGICHYCGYEEKIPDVCPGCGGNHISNIGIGTEKVEEIISNYFPNNKVIRLDKDTTKKKGKLESILSKFNKGDADILVGTQMLSKGHDFENVTLVGIISADMMLNYPDYKSFETTFQLITQVSGRAGRSEKEGKVILQTYNTENFAITNAVNYDYIGFYNEEINLRKAFGYEPFNNILRIVFSGKNLNMVKNNAFKFSETIKYLMDEKNYSIDKNILGPNECSIRMIKDKYRWQIIIKDYGIDIKYLKSMVKFICITKYNDIFDKEVEINIELNPNSFI</sequence>
<dbReference type="Gene3D" id="3.40.50.300">
    <property type="entry name" value="P-loop containing nucleotide triphosphate hydrolases"/>
    <property type="match status" value="2"/>
</dbReference>
<keyword evidence="15" id="KW-1185">Reference proteome</keyword>
<feature type="binding site" evidence="11">
    <location>
        <position position="566"/>
    </location>
    <ligand>
        <name>Zn(2+)</name>
        <dbReference type="ChEBI" id="CHEBI:29105"/>
        <label>1</label>
    </ligand>
</feature>
<evidence type="ECO:0000256" key="3">
    <source>
        <dbReference type="ARBA" id="ARBA00022723"/>
    </source>
</evidence>
<dbReference type="SMART" id="SM00490">
    <property type="entry name" value="HELICc"/>
    <property type="match status" value="1"/>
</dbReference>
<dbReference type="InterPro" id="IPR014001">
    <property type="entry name" value="Helicase_ATP-bd"/>
</dbReference>
<feature type="domain" description="Helicase ATP-binding" evidence="12">
    <location>
        <begin position="295"/>
        <end position="461"/>
    </location>
</feature>
<dbReference type="InterPro" id="IPR041222">
    <property type="entry name" value="PriA_3primeBD"/>
</dbReference>
<dbReference type="PROSITE" id="PS51194">
    <property type="entry name" value="HELICASE_CTER"/>
    <property type="match status" value="1"/>
</dbReference>
<keyword evidence="2 11" id="KW-0235">DNA replication</keyword>
<feature type="domain" description="Helicase C-terminal" evidence="13">
    <location>
        <begin position="558"/>
        <end position="712"/>
    </location>
</feature>
<dbReference type="InterPro" id="IPR042115">
    <property type="entry name" value="PriA_3primeBD_sf"/>
</dbReference>
<protein>
    <recommendedName>
        <fullName evidence="11">Replication restart protein PriA</fullName>
    </recommendedName>
    <alternativeName>
        <fullName evidence="11">ATP-dependent DNA helicase PriA</fullName>
        <ecNumber evidence="11">5.6.2.4</ecNumber>
    </alternativeName>
    <alternativeName>
        <fullName evidence="11">DNA 3'-5' helicase PriA</fullName>
    </alternativeName>
</protein>
<evidence type="ECO:0000256" key="7">
    <source>
        <dbReference type="ARBA" id="ARBA00022833"/>
    </source>
</evidence>
<dbReference type="SMART" id="SM00487">
    <property type="entry name" value="DEXDc"/>
    <property type="match status" value="1"/>
</dbReference>
<evidence type="ECO:0000256" key="8">
    <source>
        <dbReference type="ARBA" id="ARBA00022840"/>
    </source>
</evidence>
<dbReference type="Pfam" id="PF00270">
    <property type="entry name" value="DEAD"/>
    <property type="match status" value="1"/>
</dbReference>
<feature type="binding site" evidence="11">
    <location>
        <position position="563"/>
    </location>
    <ligand>
        <name>Zn(2+)</name>
        <dbReference type="ChEBI" id="CHEBI:29105"/>
        <label>1</label>
    </ligand>
</feature>
<feature type="binding site" evidence="11">
    <location>
        <position position="535"/>
    </location>
    <ligand>
        <name>Zn(2+)</name>
        <dbReference type="ChEBI" id="CHEBI:29105"/>
        <label>2</label>
    </ligand>
</feature>
<evidence type="ECO:0000256" key="4">
    <source>
        <dbReference type="ARBA" id="ARBA00022741"/>
    </source>
</evidence>
<dbReference type="PANTHER" id="PTHR30580">
    <property type="entry name" value="PRIMOSOMAL PROTEIN N"/>
    <property type="match status" value="1"/>
</dbReference>
<keyword evidence="1 11" id="KW-0639">Primosome</keyword>
<dbReference type="NCBIfam" id="NF004066">
    <property type="entry name" value="PRK05580.1-3"/>
    <property type="match status" value="1"/>
</dbReference>
<evidence type="ECO:0000256" key="2">
    <source>
        <dbReference type="ARBA" id="ARBA00022705"/>
    </source>
</evidence>
<dbReference type="Pfam" id="PF18074">
    <property type="entry name" value="PriA_C"/>
    <property type="match status" value="1"/>
</dbReference>
<evidence type="ECO:0000256" key="6">
    <source>
        <dbReference type="ARBA" id="ARBA00022806"/>
    </source>
</evidence>
<keyword evidence="6 11" id="KW-0347">Helicase</keyword>
<dbReference type="CDD" id="cd18804">
    <property type="entry name" value="SF2_C_priA"/>
    <property type="match status" value="1"/>
</dbReference>
<keyword evidence="3 11" id="KW-0479">Metal-binding</keyword>
<dbReference type="Gene3D" id="3.40.1440.60">
    <property type="entry name" value="PriA, 3(prime) DNA-binding domain"/>
    <property type="match status" value="1"/>
</dbReference>
<dbReference type="RefSeq" id="WP_185623632.1">
    <property type="nucleotide sequence ID" value="NZ_JABGBW010000001.1"/>
</dbReference>
<dbReference type="Pfam" id="PF18319">
    <property type="entry name" value="Zn_ribbon_PriA"/>
    <property type="match status" value="1"/>
</dbReference>
<comment type="similarity">
    <text evidence="11">Belongs to the helicase family. PriA subfamily.</text>
</comment>
<keyword evidence="10 11" id="KW-0413">Isomerase</keyword>
<comment type="cofactor">
    <cofactor evidence="11">
        <name>Zn(2+)</name>
        <dbReference type="ChEBI" id="CHEBI:29105"/>
    </cofactor>
    <text evidence="11">Binds 2 zinc ions per subunit.</text>
</comment>
<dbReference type="InterPro" id="IPR001650">
    <property type="entry name" value="Helicase_C-like"/>
</dbReference>
<name>A0ABR6TJP2_9FIRM</name>